<keyword evidence="2" id="KW-1185">Reference proteome</keyword>
<gene>
    <name evidence="1" type="ORF">BDCG_01732</name>
</gene>
<dbReference type="GeneID" id="69024283"/>
<evidence type="ECO:0000313" key="2">
    <source>
        <dbReference type="Proteomes" id="UP000002039"/>
    </source>
</evidence>
<protein>
    <submittedName>
        <fullName evidence="1">Uncharacterized protein</fullName>
    </submittedName>
</protein>
<reference evidence="2" key="1">
    <citation type="journal article" date="2015" name="PLoS Genet.">
        <title>The dynamic genome and transcriptome of the human fungal pathogen Blastomyces and close relative Emmonsia.</title>
        <authorList>
            <person name="Munoz J.F."/>
            <person name="Gauthier G.M."/>
            <person name="Desjardins C.A."/>
            <person name="Gallo J.E."/>
            <person name="Holder J."/>
            <person name="Sullivan T.D."/>
            <person name="Marty A.J."/>
            <person name="Carmen J.C."/>
            <person name="Chen Z."/>
            <person name="Ding L."/>
            <person name="Gujja S."/>
            <person name="Magrini V."/>
            <person name="Misas E."/>
            <person name="Mitreva M."/>
            <person name="Priest M."/>
            <person name="Saif S."/>
            <person name="Whiston E.A."/>
            <person name="Young S."/>
            <person name="Zeng Q."/>
            <person name="Goldman W.E."/>
            <person name="Mardis E.R."/>
            <person name="Taylor J.W."/>
            <person name="McEwen J.G."/>
            <person name="Clay O.K."/>
            <person name="Klein B.S."/>
            <person name="Cuomo C.A."/>
        </authorList>
    </citation>
    <scope>NUCLEOTIDE SEQUENCE [LARGE SCALE GENOMIC DNA]</scope>
    <source>
        <strain evidence="2">ER-3 / ATCC MYA-2586</strain>
    </source>
</reference>
<dbReference type="Proteomes" id="UP000002039">
    <property type="component" value="Unassembled WGS sequence"/>
</dbReference>
<sequence>MLLEFYSLLGRYAAWGALYNSYSKTESVGAASKLRNEHARMNWIFPKRGEVVGAGEVLATTVSRTPLMYHWQPGTGETGETGAGAGGGRRIFSYSFWHWAIRIFGARSPSPRVRWGLLANVPRCSECKQVQAEENNSTGEKRYEEITTIQCGEFCCWLCGGWGGGGSPGWRGGSGPD</sequence>
<organism evidence="1 2">
    <name type="scientific">Ajellomyces dermatitidis (strain ER-3 / ATCC MYA-2586)</name>
    <name type="common">Blastomyces dermatitidis</name>
    <dbReference type="NCBI Taxonomy" id="559297"/>
    <lineage>
        <taxon>Eukaryota</taxon>
        <taxon>Fungi</taxon>
        <taxon>Dikarya</taxon>
        <taxon>Ascomycota</taxon>
        <taxon>Pezizomycotina</taxon>
        <taxon>Eurotiomycetes</taxon>
        <taxon>Eurotiomycetidae</taxon>
        <taxon>Onygenales</taxon>
        <taxon>Ajellomycetaceae</taxon>
        <taxon>Blastomyces</taxon>
    </lineage>
</organism>
<dbReference type="RefSeq" id="XP_045274127.1">
    <property type="nucleotide sequence ID" value="XM_045417269.1"/>
</dbReference>
<name>A0ABP2ES94_AJEDR</name>
<dbReference type="EMBL" id="EQ999974">
    <property type="protein sequence ID" value="EEQ86612.1"/>
    <property type="molecule type" value="Genomic_DNA"/>
</dbReference>
<evidence type="ECO:0000313" key="1">
    <source>
        <dbReference type="EMBL" id="EEQ86612.1"/>
    </source>
</evidence>
<proteinExistence type="predicted"/>
<accession>A0ABP2ES94</accession>